<proteinExistence type="predicted"/>
<keyword evidence="1" id="KW-0812">Transmembrane</keyword>
<keyword evidence="3" id="KW-1185">Reference proteome</keyword>
<keyword evidence="1" id="KW-1133">Transmembrane helix</keyword>
<gene>
    <name evidence="2" type="ORF">KDK95_24965</name>
</gene>
<sequence length="212" mass="22700">MSEIDPWALPQGGVGTAGAGIPGAAPQPAFAPVAPLNKTLPIVVMALGVLYVLVSLIEVFVINNEISFANSLDVNNITQDQVNQAQSDDNAIATVSVLALIVFLGTLIAIGVWQRSLNRTLGSVGARKAVFNRAGYVYFRATWLVSILLSVFLQATTSNNDLSSIQDAVNHDHELMLYYGLRAIVGVVLIFFAFRLKKISEEGVARLGGRAF</sequence>
<keyword evidence="1" id="KW-0472">Membrane</keyword>
<evidence type="ECO:0000256" key="1">
    <source>
        <dbReference type="SAM" id="Phobius"/>
    </source>
</evidence>
<protein>
    <submittedName>
        <fullName evidence="2">Uncharacterized protein</fullName>
    </submittedName>
</protein>
<accession>A0A941EDT4</accession>
<comment type="caution">
    <text evidence="2">The sequence shown here is derived from an EMBL/GenBank/DDBJ whole genome shotgun (WGS) entry which is preliminary data.</text>
</comment>
<evidence type="ECO:0000313" key="2">
    <source>
        <dbReference type="EMBL" id="MBR7829581.1"/>
    </source>
</evidence>
<feature type="transmembrane region" description="Helical" evidence="1">
    <location>
        <begin position="134"/>
        <end position="155"/>
    </location>
</feature>
<name>A0A941EDT4_9ACTN</name>
<dbReference type="AlphaFoldDB" id="A0A941EDT4"/>
<dbReference type="Proteomes" id="UP000676325">
    <property type="component" value="Unassembled WGS sequence"/>
</dbReference>
<evidence type="ECO:0000313" key="3">
    <source>
        <dbReference type="Proteomes" id="UP000676325"/>
    </source>
</evidence>
<feature type="transmembrane region" description="Helical" evidence="1">
    <location>
        <begin position="42"/>
        <end position="62"/>
    </location>
</feature>
<organism evidence="2 3">
    <name type="scientific">Actinospica acidithermotolerans</name>
    <dbReference type="NCBI Taxonomy" id="2828514"/>
    <lineage>
        <taxon>Bacteria</taxon>
        <taxon>Bacillati</taxon>
        <taxon>Actinomycetota</taxon>
        <taxon>Actinomycetes</taxon>
        <taxon>Catenulisporales</taxon>
        <taxon>Actinospicaceae</taxon>
        <taxon>Actinospica</taxon>
    </lineage>
</organism>
<feature type="transmembrane region" description="Helical" evidence="1">
    <location>
        <begin position="175"/>
        <end position="196"/>
    </location>
</feature>
<dbReference type="RefSeq" id="WP_212520716.1">
    <property type="nucleotide sequence ID" value="NZ_JAGSOH010000091.1"/>
</dbReference>
<dbReference type="EMBL" id="JAGSOH010000091">
    <property type="protein sequence ID" value="MBR7829581.1"/>
    <property type="molecule type" value="Genomic_DNA"/>
</dbReference>
<reference evidence="2" key="1">
    <citation type="submission" date="2021-04" db="EMBL/GenBank/DDBJ databases">
        <title>Genome based classification of Actinospica acidithermotolerans sp. nov., an actinobacterium isolated from an Indonesian hot spring.</title>
        <authorList>
            <person name="Kusuma A.B."/>
            <person name="Putra K.E."/>
            <person name="Nafisah S."/>
            <person name="Loh J."/>
            <person name="Nouioui I."/>
            <person name="Goodfellow M."/>
        </authorList>
    </citation>
    <scope>NUCLEOTIDE SEQUENCE</scope>
    <source>
        <strain evidence="2">MGRD01-02</strain>
    </source>
</reference>
<feature type="transmembrane region" description="Helical" evidence="1">
    <location>
        <begin position="91"/>
        <end position="113"/>
    </location>
</feature>